<reference evidence="2" key="2">
    <citation type="submission" date="2022-01" db="EMBL/GenBank/DDBJ databases">
        <authorList>
            <person name="Yamashiro T."/>
            <person name="Shiraishi A."/>
            <person name="Satake H."/>
            <person name="Nakayama K."/>
        </authorList>
    </citation>
    <scope>NUCLEOTIDE SEQUENCE</scope>
</reference>
<name>A0ABQ5H5W1_9ASTR</name>
<keyword evidence="3" id="KW-1185">Reference proteome</keyword>
<evidence type="ECO:0000313" key="3">
    <source>
        <dbReference type="Proteomes" id="UP001151760"/>
    </source>
</evidence>
<feature type="region of interest" description="Disordered" evidence="1">
    <location>
        <begin position="189"/>
        <end position="220"/>
    </location>
</feature>
<keyword evidence="2" id="KW-0695">RNA-directed DNA polymerase</keyword>
<sequence>MGSKFSDEKVKVLLNGEDQSTVCVEEKSRELSSETKNSSTWATKWFKRLVAYAKCNRDSYESELGKCLHNNSNEVTRDRPYHHRTTLLLDREATYACRTWTGFEDRSAAIEAHVKALEAHVATLLGRIHTLKARDLEPQDEPAEAGSSFVYFTMKMPPKRRTTTTSATTTPMTDAQIKELIERGVAAALAERDADRRRNSDDSHDSGTGREKNPQASKPKIMQEAIKFATELMDKKIPTLAEWPGEKKPYGGSKPLCPNCNYHHDGQCLPKYAKCKRTGHQTRDYRSPTAANNNQRAQGANQRVLTCFECGAQGYFKSNFPKLKNRNQGNQVGNGNAVARAYAVGNTRKNPYANVVTGTFLRNNHYDSILFDTGADRSFMSTAFSSLINNVPSILDHDYDVELANKKNNWSKYYHTGLHFKLLKSSIERRLNAHRTW</sequence>
<dbReference type="GO" id="GO:0003964">
    <property type="term" value="F:RNA-directed DNA polymerase activity"/>
    <property type="evidence" value="ECO:0007669"/>
    <property type="project" value="UniProtKB-KW"/>
</dbReference>
<keyword evidence="2" id="KW-0808">Transferase</keyword>
<dbReference type="PROSITE" id="PS00141">
    <property type="entry name" value="ASP_PROTEASE"/>
    <property type="match status" value="1"/>
</dbReference>
<reference evidence="2" key="1">
    <citation type="journal article" date="2022" name="Int. J. Mol. Sci.">
        <title>Draft Genome of Tanacetum Coccineum: Genomic Comparison of Closely Related Tanacetum-Family Plants.</title>
        <authorList>
            <person name="Yamashiro T."/>
            <person name="Shiraishi A."/>
            <person name="Nakayama K."/>
            <person name="Satake H."/>
        </authorList>
    </citation>
    <scope>NUCLEOTIDE SEQUENCE</scope>
</reference>
<dbReference type="Pfam" id="PF08284">
    <property type="entry name" value="RVP_2"/>
    <property type="match status" value="1"/>
</dbReference>
<feature type="compositionally biased region" description="Basic and acidic residues" evidence="1">
    <location>
        <begin position="190"/>
        <end position="213"/>
    </location>
</feature>
<dbReference type="Proteomes" id="UP001151760">
    <property type="component" value="Unassembled WGS sequence"/>
</dbReference>
<evidence type="ECO:0000313" key="2">
    <source>
        <dbReference type="EMBL" id="GJT82647.1"/>
    </source>
</evidence>
<keyword evidence="2" id="KW-0548">Nucleotidyltransferase</keyword>
<evidence type="ECO:0000256" key="1">
    <source>
        <dbReference type="SAM" id="MobiDB-lite"/>
    </source>
</evidence>
<proteinExistence type="predicted"/>
<protein>
    <submittedName>
        <fullName evidence="2">Reverse transcriptase domain-containing protein</fullName>
    </submittedName>
</protein>
<dbReference type="InterPro" id="IPR001969">
    <property type="entry name" value="Aspartic_peptidase_AS"/>
</dbReference>
<dbReference type="EMBL" id="BQNB010019187">
    <property type="protein sequence ID" value="GJT82647.1"/>
    <property type="molecule type" value="Genomic_DNA"/>
</dbReference>
<comment type="caution">
    <text evidence="2">The sequence shown here is derived from an EMBL/GenBank/DDBJ whole genome shotgun (WGS) entry which is preliminary data.</text>
</comment>
<organism evidence="2 3">
    <name type="scientific">Tanacetum coccineum</name>
    <dbReference type="NCBI Taxonomy" id="301880"/>
    <lineage>
        <taxon>Eukaryota</taxon>
        <taxon>Viridiplantae</taxon>
        <taxon>Streptophyta</taxon>
        <taxon>Embryophyta</taxon>
        <taxon>Tracheophyta</taxon>
        <taxon>Spermatophyta</taxon>
        <taxon>Magnoliopsida</taxon>
        <taxon>eudicotyledons</taxon>
        <taxon>Gunneridae</taxon>
        <taxon>Pentapetalae</taxon>
        <taxon>asterids</taxon>
        <taxon>campanulids</taxon>
        <taxon>Asterales</taxon>
        <taxon>Asteraceae</taxon>
        <taxon>Asteroideae</taxon>
        <taxon>Anthemideae</taxon>
        <taxon>Anthemidinae</taxon>
        <taxon>Tanacetum</taxon>
    </lineage>
</organism>
<gene>
    <name evidence="2" type="ORF">Tco_1056989</name>
</gene>
<accession>A0ABQ5H5W1</accession>